<reference evidence="15 16" key="1">
    <citation type="submission" date="2019-03" db="EMBL/GenBank/DDBJ databases">
        <title>Metabolic potential of uncultured bacteria and archaea associated with petroleum seepage in deep-sea sediments.</title>
        <authorList>
            <person name="Dong X."/>
            <person name="Hubert C."/>
        </authorList>
    </citation>
    <scope>NUCLEOTIDE SEQUENCE [LARGE SCALE GENOMIC DNA]</scope>
    <source>
        <strain evidence="15">E29_bin36</strain>
    </source>
</reference>
<dbReference type="InterPro" id="IPR012165">
    <property type="entry name" value="Cyt_c3_hydrogenase_gsu"/>
</dbReference>
<dbReference type="InterPro" id="IPR019480">
    <property type="entry name" value="Dihydroorotate_DH_Fe-S-bd"/>
</dbReference>
<dbReference type="Pfam" id="PF10418">
    <property type="entry name" value="DHODB_Fe-S_bind"/>
    <property type="match status" value="1"/>
</dbReference>
<comment type="similarity">
    <text evidence="1 11">Belongs to the PyrK family.</text>
</comment>
<dbReference type="InterPro" id="IPR001433">
    <property type="entry name" value="OxRdtase_FAD/NAD-bd"/>
</dbReference>
<keyword evidence="7 11" id="KW-0665">Pyrimidine biosynthesis</keyword>
<evidence type="ECO:0000256" key="12">
    <source>
        <dbReference type="PIRSR" id="PIRSR006816-1"/>
    </source>
</evidence>
<feature type="binding site" evidence="11 13">
    <location>
        <position position="240"/>
    </location>
    <ligand>
        <name>[2Fe-2S] cluster</name>
        <dbReference type="ChEBI" id="CHEBI:190135"/>
    </ligand>
</feature>
<dbReference type="CDD" id="cd06218">
    <property type="entry name" value="DHOD_e_trans"/>
    <property type="match status" value="1"/>
</dbReference>
<dbReference type="GO" id="GO:0051537">
    <property type="term" value="F:2 iron, 2 sulfur cluster binding"/>
    <property type="evidence" value="ECO:0007669"/>
    <property type="project" value="UniProtKB-KW"/>
</dbReference>
<feature type="binding site" evidence="11 12">
    <location>
        <begin position="74"/>
        <end position="75"/>
    </location>
    <ligand>
        <name>FAD</name>
        <dbReference type="ChEBI" id="CHEBI:57692"/>
    </ligand>
</feature>
<dbReference type="PANTHER" id="PTHR43513">
    <property type="entry name" value="DIHYDROOROTATE DEHYDROGENASE B (NAD(+)), ELECTRON TRANSFER SUBUNIT"/>
    <property type="match status" value="1"/>
</dbReference>
<keyword evidence="9 11" id="KW-0408">Iron</keyword>
<keyword evidence="2 11" id="KW-0813">Transport</keyword>
<dbReference type="SUPFAM" id="SSF52343">
    <property type="entry name" value="Ferredoxin reductase-like, C-terminal NADP-linked domain"/>
    <property type="match status" value="1"/>
</dbReference>
<feature type="binding site" evidence="11 12">
    <location>
        <begin position="52"/>
        <end position="55"/>
    </location>
    <ligand>
        <name>FAD</name>
        <dbReference type="ChEBI" id="CHEBI:57692"/>
    </ligand>
</feature>
<keyword evidence="10 11" id="KW-0411">Iron-sulfur</keyword>
<keyword evidence="8 11" id="KW-0249">Electron transport</keyword>
<dbReference type="UniPathway" id="UPA00070">
    <property type="reaction ID" value="UER00945"/>
</dbReference>
<dbReference type="Gene3D" id="2.10.240.10">
    <property type="entry name" value="Dihydroorotate dehydrogenase, electron transfer subunit"/>
    <property type="match status" value="1"/>
</dbReference>
<dbReference type="InterPro" id="IPR023455">
    <property type="entry name" value="Dihydroorotate_DHASE_ETsu"/>
</dbReference>
<evidence type="ECO:0000259" key="14">
    <source>
        <dbReference type="PROSITE" id="PS51384"/>
    </source>
</evidence>
<evidence type="ECO:0000256" key="7">
    <source>
        <dbReference type="ARBA" id="ARBA00022975"/>
    </source>
</evidence>
<evidence type="ECO:0000256" key="2">
    <source>
        <dbReference type="ARBA" id="ARBA00022448"/>
    </source>
</evidence>
<dbReference type="GO" id="GO:0009055">
    <property type="term" value="F:electron transfer activity"/>
    <property type="evidence" value="ECO:0007669"/>
    <property type="project" value="UniProtKB-UniRule"/>
</dbReference>
<dbReference type="InterPro" id="IPR039261">
    <property type="entry name" value="FNR_nucleotide-bd"/>
</dbReference>
<evidence type="ECO:0000256" key="10">
    <source>
        <dbReference type="ARBA" id="ARBA00023014"/>
    </source>
</evidence>
<dbReference type="InterPro" id="IPR037117">
    <property type="entry name" value="Dihydroorotate_DH_ele_sf"/>
</dbReference>
<evidence type="ECO:0000256" key="1">
    <source>
        <dbReference type="ARBA" id="ARBA00006422"/>
    </source>
</evidence>
<dbReference type="AlphaFoldDB" id="A0A523XGB6"/>
<sequence>MNQEKGKVLENERLCEDVYRIRIRSPRISKEVKAGQFVMLRITEGFDPLLLRPFSFHDVQSESYELVYQVVGRGTSILSKKSIGDVMDSIGPLGNGFESVQGEAILVAGGIGIAPLFLLARSLTGQKMKTVLVYGAKTASSLVCRERFDSLGVSVKLATEDGSAGFKGTCVGLLEPLLGSSAVEALYACGPAAMLREVAKLCKGHDISCQMSVEERMACGVGACKGCSITRTDGGYLTVCEDGPVFDAGKVKI</sequence>
<dbReference type="Proteomes" id="UP000315534">
    <property type="component" value="Unassembled WGS sequence"/>
</dbReference>
<dbReference type="EMBL" id="SOIP01000501">
    <property type="protein sequence ID" value="TET78285.1"/>
    <property type="molecule type" value="Genomic_DNA"/>
</dbReference>
<dbReference type="Pfam" id="PF00175">
    <property type="entry name" value="NAD_binding_1"/>
    <property type="match status" value="1"/>
</dbReference>
<name>A0A523XGB6_UNCT6</name>
<evidence type="ECO:0000256" key="3">
    <source>
        <dbReference type="ARBA" id="ARBA00022630"/>
    </source>
</evidence>
<dbReference type="PANTHER" id="PTHR43513:SF3">
    <property type="entry name" value="DIHYDROOROTATE DEHYDROGENASE B (NAD(+)), ELECTRON TRANSFER SUBUNIT-RELATED"/>
    <property type="match status" value="1"/>
</dbReference>
<dbReference type="InterPro" id="IPR017927">
    <property type="entry name" value="FAD-bd_FR_type"/>
</dbReference>
<dbReference type="SUPFAM" id="SSF63380">
    <property type="entry name" value="Riboflavin synthase domain-like"/>
    <property type="match status" value="1"/>
</dbReference>
<keyword evidence="3 11" id="KW-0285">Flavoprotein</keyword>
<feature type="binding site" evidence="11 13">
    <location>
        <position position="219"/>
    </location>
    <ligand>
        <name>[2Fe-2S] cluster</name>
        <dbReference type="ChEBI" id="CHEBI:190135"/>
    </ligand>
</feature>
<feature type="binding site" evidence="11 13">
    <location>
        <position position="224"/>
    </location>
    <ligand>
        <name>[2Fe-2S] cluster</name>
        <dbReference type="ChEBI" id="CHEBI:190135"/>
    </ligand>
</feature>
<evidence type="ECO:0000256" key="8">
    <source>
        <dbReference type="ARBA" id="ARBA00022982"/>
    </source>
</evidence>
<dbReference type="InterPro" id="IPR017938">
    <property type="entry name" value="Riboflavin_synthase-like_b-brl"/>
</dbReference>
<evidence type="ECO:0000313" key="15">
    <source>
        <dbReference type="EMBL" id="TET78285.1"/>
    </source>
</evidence>
<dbReference type="PROSITE" id="PS51384">
    <property type="entry name" value="FAD_FR"/>
    <property type="match status" value="1"/>
</dbReference>
<comment type="subunit">
    <text evidence="11">Heterotetramer of 2 PyrK and 2 PyrD type B subunits.</text>
</comment>
<organism evidence="15 16">
    <name type="scientific">candidate division TA06 bacterium</name>
    <dbReference type="NCBI Taxonomy" id="2250710"/>
    <lineage>
        <taxon>Bacteria</taxon>
        <taxon>Bacteria division TA06</taxon>
    </lineage>
</organism>
<evidence type="ECO:0000256" key="4">
    <source>
        <dbReference type="ARBA" id="ARBA00022714"/>
    </source>
</evidence>
<comment type="caution">
    <text evidence="15">The sequence shown here is derived from an EMBL/GenBank/DDBJ whole genome shotgun (WGS) entry which is preliminary data.</text>
</comment>
<gene>
    <name evidence="11" type="primary">pyrK</name>
    <name evidence="15" type="ORF">E3J38_08790</name>
</gene>
<evidence type="ECO:0000256" key="6">
    <source>
        <dbReference type="ARBA" id="ARBA00022827"/>
    </source>
</evidence>
<dbReference type="GO" id="GO:0050660">
    <property type="term" value="F:flavin adenine dinucleotide binding"/>
    <property type="evidence" value="ECO:0007669"/>
    <property type="project" value="InterPro"/>
</dbReference>
<evidence type="ECO:0000313" key="16">
    <source>
        <dbReference type="Proteomes" id="UP000315534"/>
    </source>
</evidence>
<feature type="binding site" evidence="11 13">
    <location>
        <position position="227"/>
    </location>
    <ligand>
        <name>[2Fe-2S] cluster</name>
        <dbReference type="ChEBI" id="CHEBI:190135"/>
    </ligand>
</feature>
<comment type="cofactor">
    <cofactor evidence="13">
        <name>[2Fe-2S] cluster</name>
        <dbReference type="ChEBI" id="CHEBI:190135"/>
    </cofactor>
    <text evidence="13">Binds 1 [2Fe-2S] cluster per subunit.</text>
</comment>
<comment type="function">
    <text evidence="11">Responsible for channeling the electrons from the oxidation of dihydroorotate from the FMN redox center in the PyrD type B subunit to the ultimate electron acceptor NAD(+).</text>
</comment>
<keyword evidence="6 11" id="KW-0274">FAD</keyword>
<dbReference type="GO" id="GO:0046872">
    <property type="term" value="F:metal ion binding"/>
    <property type="evidence" value="ECO:0007669"/>
    <property type="project" value="UniProtKB-KW"/>
</dbReference>
<comment type="pathway">
    <text evidence="11">Pyrimidine metabolism; UMP biosynthesis via de novo pathway; orotate from (S)-dihydroorotate (NAD(+) route): step 1/1.</text>
</comment>
<keyword evidence="4 11" id="KW-0001">2Fe-2S</keyword>
<dbReference type="HAMAP" id="MF_01211">
    <property type="entry name" value="DHODB_Fe_S_bind"/>
    <property type="match status" value="1"/>
</dbReference>
<feature type="binding site" evidence="11 12">
    <location>
        <begin position="67"/>
        <end position="69"/>
    </location>
    <ligand>
        <name>FAD</name>
        <dbReference type="ChEBI" id="CHEBI:57692"/>
    </ligand>
</feature>
<evidence type="ECO:0000256" key="5">
    <source>
        <dbReference type="ARBA" id="ARBA00022723"/>
    </source>
</evidence>
<dbReference type="PIRSF" id="PIRSF006816">
    <property type="entry name" value="Cyc3_hyd_g"/>
    <property type="match status" value="1"/>
</dbReference>
<comment type="cofactor">
    <cofactor evidence="11 12">
        <name>FAD</name>
        <dbReference type="ChEBI" id="CHEBI:57692"/>
    </cofactor>
    <text evidence="11 12">Binds 1 FAD per subunit.</text>
</comment>
<dbReference type="InterPro" id="IPR050353">
    <property type="entry name" value="PyrK_electron_transfer"/>
</dbReference>
<dbReference type="GO" id="GO:0044205">
    <property type="term" value="P:'de novo' UMP biosynthetic process"/>
    <property type="evidence" value="ECO:0007669"/>
    <property type="project" value="UniProtKB-UniRule"/>
</dbReference>
<proteinExistence type="inferred from homology"/>
<dbReference type="GO" id="GO:0016491">
    <property type="term" value="F:oxidoreductase activity"/>
    <property type="evidence" value="ECO:0007669"/>
    <property type="project" value="InterPro"/>
</dbReference>
<dbReference type="Gene3D" id="3.40.50.80">
    <property type="entry name" value="Nucleotide-binding domain of ferredoxin-NADP reductase (FNR) module"/>
    <property type="match status" value="1"/>
</dbReference>
<protein>
    <recommendedName>
        <fullName evidence="11">Dihydroorotate dehydrogenase B (NAD(+)), electron transfer subunit</fullName>
    </recommendedName>
    <alternativeName>
        <fullName evidence="11">Dihydroorotate oxidase B, electron transfer subunit</fullName>
    </alternativeName>
</protein>
<keyword evidence="5 11" id="KW-0479">Metal-binding</keyword>
<dbReference type="Gene3D" id="2.40.30.10">
    <property type="entry name" value="Translation factors"/>
    <property type="match status" value="1"/>
</dbReference>
<evidence type="ECO:0000256" key="11">
    <source>
        <dbReference type="HAMAP-Rule" id="MF_01211"/>
    </source>
</evidence>
<accession>A0A523XGB6</accession>
<dbReference type="PRINTS" id="PR00409">
    <property type="entry name" value="PHDIOXRDTASE"/>
</dbReference>
<evidence type="ECO:0000256" key="13">
    <source>
        <dbReference type="PIRSR" id="PIRSR006816-2"/>
    </source>
</evidence>
<feature type="domain" description="FAD-binding FR-type" evidence="14">
    <location>
        <begin position="1"/>
        <end position="99"/>
    </location>
</feature>
<evidence type="ECO:0000256" key="9">
    <source>
        <dbReference type="ARBA" id="ARBA00023004"/>
    </source>
</evidence>
<comment type="cofactor">
    <cofactor evidence="11">
        <name>[2Fe-2S] cluster</name>
        <dbReference type="ChEBI" id="CHEBI:190135"/>
    </cofactor>
    <text evidence="11">Binds 1 [2Fe-2S] cluster per subunit.</text>
</comment>